<dbReference type="GO" id="GO:0016853">
    <property type="term" value="F:isomerase activity"/>
    <property type="evidence" value="ECO:0007669"/>
    <property type="project" value="UniProtKB-KW"/>
</dbReference>
<feature type="active site" evidence="3">
    <location>
        <position position="47"/>
    </location>
</feature>
<sequence length="276" mass="30105">MPHYPIRIIDAFTDTLFGGNQAAVMILPHWLPETLMQAVAAENNLAETAFVVAEGEAWHYRIRWFSPLTEIDFCGHATLAAAWALFDDHPQAETLYFHAEAVGELAVTRYADGLQMRFPPRLAEAVDSVPEALGKGLSIAPREVLRSPQAYFVVYPHAADVLNVRADDHILKQLAPYDVVVTAAAEPGSGHDFVSRYFWPANGGSEDAVTGSIHAGLAPFWAHRLGKTELTAYQASARGGRLHCRVTDDAVYITGRCVVYLEGRIDLPASSPPLGA</sequence>
<evidence type="ECO:0000256" key="3">
    <source>
        <dbReference type="PIRSR" id="PIRSR016184-1"/>
    </source>
</evidence>
<dbReference type="Proteomes" id="UP000514752">
    <property type="component" value="Chromosome"/>
</dbReference>
<dbReference type="KEGG" id="nsg:H3L94_07930"/>
<dbReference type="Pfam" id="PF02567">
    <property type="entry name" value="PhzC-PhzF"/>
    <property type="match status" value="1"/>
</dbReference>
<dbReference type="AlphaFoldDB" id="A0A7D7N851"/>
<protein>
    <submittedName>
        <fullName evidence="4">PhzF family phenazine biosynthesis protein</fullName>
    </submittedName>
</protein>
<evidence type="ECO:0000256" key="1">
    <source>
        <dbReference type="ARBA" id="ARBA00008270"/>
    </source>
</evidence>
<evidence type="ECO:0000313" key="5">
    <source>
        <dbReference type="Proteomes" id="UP000514752"/>
    </source>
</evidence>
<evidence type="ECO:0000313" key="4">
    <source>
        <dbReference type="EMBL" id="QMT39797.1"/>
    </source>
</evidence>
<dbReference type="GO" id="GO:0005737">
    <property type="term" value="C:cytoplasm"/>
    <property type="evidence" value="ECO:0007669"/>
    <property type="project" value="TreeGrafter"/>
</dbReference>
<dbReference type="PANTHER" id="PTHR13774:SF17">
    <property type="entry name" value="PHENAZINE BIOSYNTHESIS-LIKE DOMAIN-CONTAINING PROTEIN"/>
    <property type="match status" value="1"/>
</dbReference>
<dbReference type="SUPFAM" id="SSF54506">
    <property type="entry name" value="Diaminopimelate epimerase-like"/>
    <property type="match status" value="1"/>
</dbReference>
<organism evidence="4 5">
    <name type="scientific">Neisseria shayeganii</name>
    <dbReference type="NCBI Taxonomy" id="607712"/>
    <lineage>
        <taxon>Bacteria</taxon>
        <taxon>Pseudomonadati</taxon>
        <taxon>Pseudomonadota</taxon>
        <taxon>Betaproteobacteria</taxon>
        <taxon>Neisseriales</taxon>
        <taxon>Neisseriaceae</taxon>
        <taxon>Neisseria</taxon>
    </lineage>
</organism>
<proteinExistence type="inferred from homology"/>
<dbReference type="PANTHER" id="PTHR13774">
    <property type="entry name" value="PHENAZINE BIOSYNTHESIS PROTEIN"/>
    <property type="match status" value="1"/>
</dbReference>
<reference evidence="4 5" key="1">
    <citation type="submission" date="2020-07" db="EMBL/GenBank/DDBJ databases">
        <title>Genomic diversity of species in the Neisseriaceae family.</title>
        <authorList>
            <person name="Vincent A.T."/>
            <person name="Bernet E."/>
            <person name="Veyrier F.J."/>
        </authorList>
    </citation>
    <scope>NUCLEOTIDE SEQUENCE [LARGE SCALE GENOMIC DNA]</scope>
    <source>
        <strain evidence="4 5">DSM 22244</strain>
    </source>
</reference>
<dbReference type="InterPro" id="IPR003719">
    <property type="entry name" value="Phenazine_PhzF-like"/>
</dbReference>
<dbReference type="NCBIfam" id="TIGR00654">
    <property type="entry name" value="PhzF_family"/>
    <property type="match status" value="1"/>
</dbReference>
<dbReference type="RefSeq" id="WP_182121577.1">
    <property type="nucleotide sequence ID" value="NZ_CP059567.1"/>
</dbReference>
<evidence type="ECO:0000256" key="2">
    <source>
        <dbReference type="ARBA" id="ARBA00023235"/>
    </source>
</evidence>
<dbReference type="PIRSF" id="PIRSF016184">
    <property type="entry name" value="PhzC_PhzF"/>
    <property type="match status" value="1"/>
</dbReference>
<keyword evidence="2" id="KW-0413">Isomerase</keyword>
<name>A0A7D7N851_9NEIS</name>
<dbReference type="EMBL" id="CP059567">
    <property type="protein sequence ID" value="QMT39797.1"/>
    <property type="molecule type" value="Genomic_DNA"/>
</dbReference>
<dbReference type="Gene3D" id="3.10.310.10">
    <property type="entry name" value="Diaminopimelate Epimerase, Chain A, domain 1"/>
    <property type="match status" value="2"/>
</dbReference>
<comment type="similarity">
    <text evidence="1">Belongs to the PhzF family.</text>
</comment>
<gene>
    <name evidence="4" type="ORF">H3L94_07930</name>
</gene>
<accession>A0A7D7N851</accession>